<dbReference type="SUPFAM" id="SSF53686">
    <property type="entry name" value="Tryptophan synthase beta subunit-like PLP-dependent enzymes"/>
    <property type="match status" value="1"/>
</dbReference>
<evidence type="ECO:0000313" key="14">
    <source>
        <dbReference type="EMBL" id="AIY16864.2"/>
    </source>
</evidence>
<dbReference type="InterPro" id="IPR000644">
    <property type="entry name" value="CBS_dom"/>
</dbReference>
<evidence type="ECO:0000256" key="1">
    <source>
        <dbReference type="ARBA" id="ARBA00001933"/>
    </source>
</evidence>
<dbReference type="GO" id="GO:0016765">
    <property type="term" value="F:transferase activity, transferring alkyl or aryl (other than methyl) groups"/>
    <property type="evidence" value="ECO:0007669"/>
    <property type="project" value="UniProtKB-ARBA"/>
</dbReference>
<dbReference type="Proteomes" id="UP000030300">
    <property type="component" value="Chromosome"/>
</dbReference>
<feature type="region of interest" description="Disordered" evidence="12">
    <location>
        <begin position="115"/>
        <end position="161"/>
    </location>
</feature>
<dbReference type="Gene3D" id="3.10.580.10">
    <property type="entry name" value="CBS-domain"/>
    <property type="match status" value="1"/>
</dbReference>
<evidence type="ECO:0000256" key="7">
    <source>
        <dbReference type="ARBA" id="ARBA00023239"/>
    </source>
</evidence>
<dbReference type="GO" id="GO:0006535">
    <property type="term" value="P:cysteine biosynthetic process from serine"/>
    <property type="evidence" value="ECO:0007669"/>
    <property type="project" value="InterPro"/>
</dbReference>
<keyword evidence="5" id="KW-0663">Pyridoxal phosphate</keyword>
<evidence type="ECO:0000256" key="6">
    <source>
        <dbReference type="ARBA" id="ARBA00023122"/>
    </source>
</evidence>
<keyword evidence="6 11" id="KW-0129">CBS domain</keyword>
<comment type="pathway">
    <text evidence="2">Amino-acid biosynthesis; L-cysteine biosynthesis; L-cysteine from L-homocysteine and L-serine: step 1/2.</text>
</comment>
<dbReference type="UniPathway" id="UPA00136">
    <property type="reaction ID" value="UER00201"/>
</dbReference>
<feature type="domain" description="CBS" evidence="13">
    <location>
        <begin position="702"/>
        <end position="763"/>
    </location>
</feature>
<keyword evidence="15" id="KW-1185">Reference proteome</keyword>
<dbReference type="Pfam" id="PF00291">
    <property type="entry name" value="PALP"/>
    <property type="match status" value="1"/>
</dbReference>
<dbReference type="InterPro" id="IPR001216">
    <property type="entry name" value="P-phosphate_BS"/>
</dbReference>
<evidence type="ECO:0000256" key="10">
    <source>
        <dbReference type="NCBIfam" id="TIGR01137"/>
    </source>
</evidence>
<name>A0A0A1DHS5_NOCSI</name>
<evidence type="ECO:0000313" key="15">
    <source>
        <dbReference type="Proteomes" id="UP000030300"/>
    </source>
</evidence>
<evidence type="ECO:0000259" key="13">
    <source>
        <dbReference type="PROSITE" id="PS51371"/>
    </source>
</evidence>
<comment type="similarity">
    <text evidence="3">Belongs to the cysteine synthase/cystathionine beta-synthase family.</text>
</comment>
<evidence type="ECO:0000256" key="3">
    <source>
        <dbReference type="ARBA" id="ARBA00007103"/>
    </source>
</evidence>
<dbReference type="EC" id="4.2.1.22" evidence="4 10"/>
<dbReference type="FunFam" id="3.40.50.1100:FF:000118">
    <property type="entry name" value="Related to CYS4-cystathionine beta-synthase"/>
    <property type="match status" value="1"/>
</dbReference>
<dbReference type="GO" id="GO:0005737">
    <property type="term" value="C:cytoplasm"/>
    <property type="evidence" value="ECO:0007669"/>
    <property type="project" value="InterPro"/>
</dbReference>
<dbReference type="PANTHER" id="PTHR10314">
    <property type="entry name" value="CYSTATHIONINE BETA-SYNTHASE"/>
    <property type="match status" value="1"/>
</dbReference>
<dbReference type="InterPro" id="IPR050214">
    <property type="entry name" value="Cys_Synth/Cystath_Beta-Synth"/>
</dbReference>
<dbReference type="EMBL" id="CP009896">
    <property type="protein sequence ID" value="AIY16864.2"/>
    <property type="molecule type" value="Genomic_DNA"/>
</dbReference>
<evidence type="ECO:0000256" key="12">
    <source>
        <dbReference type="SAM" id="MobiDB-lite"/>
    </source>
</evidence>
<proteinExistence type="inferred from homology"/>
<dbReference type="STRING" id="2045.KR76_08975"/>
<evidence type="ECO:0000256" key="5">
    <source>
        <dbReference type="ARBA" id="ARBA00022898"/>
    </source>
</evidence>
<dbReference type="AlphaFoldDB" id="A0A0A1DHS5"/>
<dbReference type="eggNOG" id="COG0031">
    <property type="taxonomic scope" value="Bacteria"/>
</dbReference>
<feature type="region of interest" description="Disordered" evidence="12">
    <location>
        <begin position="503"/>
        <end position="524"/>
    </location>
</feature>
<accession>A0A0A1DHS5</accession>
<reference evidence="14 15" key="1">
    <citation type="journal article" date="2015" name="Genome Announc.">
        <title>Complete Genome Sequence of Steroid-Transforming Nocardioides simplex VKM Ac-2033D.</title>
        <authorList>
            <person name="Shtratnikova V.Y."/>
            <person name="Schelkunov M.I."/>
            <person name="Pekov Y.A."/>
            <person name="Fokina V.V."/>
            <person name="Logacheva M.D."/>
            <person name="Sokolov S.L."/>
            <person name="Bragin E.Y."/>
            <person name="Ashapkin V.V."/>
            <person name="Donova M.V."/>
        </authorList>
    </citation>
    <scope>NUCLEOTIDE SEQUENCE [LARGE SCALE GENOMIC DNA]</scope>
    <source>
        <strain evidence="14 15">VKM Ac-2033D</strain>
    </source>
</reference>
<keyword evidence="7 14" id="KW-0456">Lyase</keyword>
<evidence type="ECO:0000256" key="9">
    <source>
        <dbReference type="ARBA" id="ARBA00047490"/>
    </source>
</evidence>
<dbReference type="InterPro" id="IPR005857">
    <property type="entry name" value="Cysta_beta_synth"/>
</dbReference>
<sequence>MLRSRRAVRGGGVVTLVLVRRLARHVPAAAAVAQLDPETADAGAAAADLGAVELGTGLVDGLDGGAGDGQDALAAEGLEHRLLVGDLLEGGEHRRHQDAGQGAVALDRGVELVGAEEEGRGGGELGAEDVAEGDGPAALLDDGDGLGGGEAARPGAGDLAQRRGDRLDGAEVGAGADDDLAAGRHQPADAVGEVAHRVRGPHGVGDVVAADEDDGDVGLDGQGPVDLGREVGGLRAHDAELAQVDAAVGVLGDRAGDEGAGGLLDPLGAVAGGAGVAEDGDLDGRARAATAVPAGRVRRRLLAGGADGLARQLGLGAEDAVQAGAERGQSAAAVERGGGELAGGGRFAHAAMLRRDRYGDLMEYVESLLQLIGNTPLVRLNRSLDLPADGPLVLAKVEYLNPGGSVKDRIATRMIEAAEESGALQPGGTIVEPTSGNTGVGLAMVAQQKGYKCIFVCPDKVSEDKRNVLKAYGAEVVVCPTAVAPEHPDSYYNVSDRLASQPGAWKPDQYSNPHNPRSHYEETGPELWRQTEGRITHFVAGVGTGGTISGIGRYLKEQNAGVQVIGADPAGSVYSGGTGRPYLVEGVGEDFWPETYDRGVADRIIEVSDADSFAFTRRLAREEQMLVGGSSGMAAFAARQLAQELAAEGKNDAVIVVLLPDSGRGYLSKVFNDDWLAQYGFSTGQPRPAQTVGEVLRGKSKGLPALVHTHPNETIAEAVAILQEYAVSQMPVVRAEPPIVAAEVAGSVSERALLDALFSGKARLTDPVEQHMSEALPTIGSTEDATAAVPLLESADAVLVHEDGKPVGVLTRHDLLLFLARG</sequence>
<dbReference type="Pfam" id="PF00571">
    <property type="entry name" value="CBS"/>
    <property type="match status" value="2"/>
</dbReference>
<dbReference type="InterPro" id="IPR001926">
    <property type="entry name" value="TrpB-like_PALP"/>
</dbReference>
<evidence type="ECO:0000256" key="8">
    <source>
        <dbReference type="ARBA" id="ARBA00026192"/>
    </source>
</evidence>
<gene>
    <name evidence="14" type="ORF">KR76_08975</name>
</gene>
<dbReference type="GO" id="GO:0019343">
    <property type="term" value="P:cysteine biosynthetic process via cystathionine"/>
    <property type="evidence" value="ECO:0007669"/>
    <property type="project" value="InterPro"/>
</dbReference>
<dbReference type="Gene3D" id="3.40.50.1100">
    <property type="match status" value="2"/>
</dbReference>
<organism evidence="14 15">
    <name type="scientific">Nocardioides simplex</name>
    <name type="common">Arthrobacter simplex</name>
    <dbReference type="NCBI Taxonomy" id="2045"/>
    <lineage>
        <taxon>Bacteria</taxon>
        <taxon>Bacillati</taxon>
        <taxon>Actinomycetota</taxon>
        <taxon>Actinomycetes</taxon>
        <taxon>Propionibacteriales</taxon>
        <taxon>Nocardioidaceae</taxon>
        <taxon>Pimelobacter</taxon>
    </lineage>
</organism>
<dbReference type="FunFam" id="3.40.50.1100:FF:000003">
    <property type="entry name" value="Cystathionine beta-synthase"/>
    <property type="match status" value="1"/>
</dbReference>
<dbReference type="HOGENOM" id="CLU_344137_0_0_11"/>
<dbReference type="NCBIfam" id="TIGR01137">
    <property type="entry name" value="cysta_beta"/>
    <property type="match status" value="1"/>
</dbReference>
<protein>
    <recommendedName>
        <fullName evidence="8 10">Cystathionine beta-synthase</fullName>
        <ecNumber evidence="4 10">4.2.1.22</ecNumber>
    </recommendedName>
</protein>
<dbReference type="eggNOG" id="COG3620">
    <property type="taxonomic scope" value="Bacteria"/>
</dbReference>
<dbReference type="InterPro" id="IPR046342">
    <property type="entry name" value="CBS_dom_sf"/>
</dbReference>
<dbReference type="GO" id="GO:0004122">
    <property type="term" value="F:cystathionine beta-synthase activity"/>
    <property type="evidence" value="ECO:0007669"/>
    <property type="project" value="UniProtKB-UniRule"/>
</dbReference>
<dbReference type="CDD" id="cd01561">
    <property type="entry name" value="CBS_like"/>
    <property type="match status" value="1"/>
</dbReference>
<evidence type="ECO:0000256" key="4">
    <source>
        <dbReference type="ARBA" id="ARBA00012041"/>
    </source>
</evidence>
<dbReference type="PROSITE" id="PS51371">
    <property type="entry name" value="CBS"/>
    <property type="match status" value="1"/>
</dbReference>
<dbReference type="KEGG" id="psim:KR76_08975"/>
<dbReference type="InterPro" id="IPR036052">
    <property type="entry name" value="TrpB-like_PALP_sf"/>
</dbReference>
<comment type="catalytic activity">
    <reaction evidence="9">
        <text>L-homocysteine + L-serine = L,L-cystathionine + H2O</text>
        <dbReference type="Rhea" id="RHEA:10112"/>
        <dbReference type="ChEBI" id="CHEBI:15377"/>
        <dbReference type="ChEBI" id="CHEBI:33384"/>
        <dbReference type="ChEBI" id="CHEBI:58161"/>
        <dbReference type="ChEBI" id="CHEBI:58199"/>
        <dbReference type="EC" id="4.2.1.22"/>
    </reaction>
</comment>
<dbReference type="PROSITE" id="PS00901">
    <property type="entry name" value="CYS_SYNTHASE"/>
    <property type="match status" value="1"/>
</dbReference>
<dbReference type="SUPFAM" id="SSF54631">
    <property type="entry name" value="CBS-domain pair"/>
    <property type="match status" value="1"/>
</dbReference>
<evidence type="ECO:0000256" key="2">
    <source>
        <dbReference type="ARBA" id="ARBA00005003"/>
    </source>
</evidence>
<evidence type="ECO:0000256" key="11">
    <source>
        <dbReference type="PROSITE-ProRule" id="PRU00703"/>
    </source>
</evidence>
<comment type="cofactor">
    <cofactor evidence="1">
        <name>pyridoxal 5'-phosphate</name>
        <dbReference type="ChEBI" id="CHEBI:597326"/>
    </cofactor>
</comment>